<organism evidence="1 2">
    <name type="scientific">Dallia pectoralis</name>
    <name type="common">Alaska blackfish</name>
    <dbReference type="NCBI Taxonomy" id="75939"/>
    <lineage>
        <taxon>Eukaryota</taxon>
        <taxon>Metazoa</taxon>
        <taxon>Chordata</taxon>
        <taxon>Craniata</taxon>
        <taxon>Vertebrata</taxon>
        <taxon>Euteleostomi</taxon>
        <taxon>Actinopterygii</taxon>
        <taxon>Neopterygii</taxon>
        <taxon>Teleostei</taxon>
        <taxon>Protacanthopterygii</taxon>
        <taxon>Esociformes</taxon>
        <taxon>Umbridae</taxon>
        <taxon>Dallia</taxon>
    </lineage>
</organism>
<evidence type="ECO:0000313" key="2">
    <source>
        <dbReference type="Proteomes" id="UP001157502"/>
    </source>
</evidence>
<dbReference type="EMBL" id="CM055751">
    <property type="protein sequence ID" value="KAJ7992840.1"/>
    <property type="molecule type" value="Genomic_DNA"/>
</dbReference>
<evidence type="ECO:0000313" key="1">
    <source>
        <dbReference type="EMBL" id="KAJ7992840.1"/>
    </source>
</evidence>
<dbReference type="Proteomes" id="UP001157502">
    <property type="component" value="Chromosome 24"/>
</dbReference>
<gene>
    <name evidence="1" type="ORF">DPEC_G00266200</name>
</gene>
<name>A0ACC2FNN9_DALPE</name>
<reference evidence="1" key="1">
    <citation type="submission" date="2021-05" db="EMBL/GenBank/DDBJ databases">
        <authorList>
            <person name="Pan Q."/>
            <person name="Jouanno E."/>
            <person name="Zahm M."/>
            <person name="Klopp C."/>
            <person name="Cabau C."/>
            <person name="Louis A."/>
            <person name="Berthelot C."/>
            <person name="Parey E."/>
            <person name="Roest Crollius H."/>
            <person name="Montfort J."/>
            <person name="Robinson-Rechavi M."/>
            <person name="Bouchez O."/>
            <person name="Lampietro C."/>
            <person name="Lopez Roques C."/>
            <person name="Donnadieu C."/>
            <person name="Postlethwait J."/>
            <person name="Bobe J."/>
            <person name="Dillon D."/>
            <person name="Chandos A."/>
            <person name="von Hippel F."/>
            <person name="Guiguen Y."/>
        </authorList>
    </citation>
    <scope>NUCLEOTIDE SEQUENCE</scope>
    <source>
        <strain evidence="1">YG-Jan2019</strain>
    </source>
</reference>
<protein>
    <submittedName>
        <fullName evidence="1">Uncharacterized protein</fullName>
    </submittedName>
</protein>
<accession>A0ACC2FNN9</accession>
<proteinExistence type="predicted"/>
<comment type="caution">
    <text evidence="1">The sequence shown here is derived from an EMBL/GenBank/DDBJ whole genome shotgun (WGS) entry which is preliminary data.</text>
</comment>
<sequence>MEKEESTHRTRSSASCSSKRSRASSTEAAATMARAKAEAAKARLPYAKKEMSLKLEKAKLEATLDMLSLEKETAAAVAEAEVLEAAVDGSDRSSCKLQLEATPLDPIQRTREYVAEQANEQNETQFAPAPQVLSQDESRRLHTEPAIVCPIQTPHLKAESSPPDADLRSTAPNRVTVRNPQLTPDMPDHNGTYGPRSGNNNHLSPSVAGHAPQYLNHDQSNMNDFVRYLARRELVTTVLAVELAELISSEINMQLDKTTDPPFTNVGLDTFWPMDNIFTANERWPRSQ</sequence>
<keyword evidence="2" id="KW-1185">Reference proteome</keyword>